<dbReference type="STRING" id="318161.Sden_3346"/>
<dbReference type="OrthoDB" id="9780149at2"/>
<dbReference type="AlphaFoldDB" id="Q12IV4"/>
<dbReference type="EMBL" id="CP000302">
    <property type="protein sequence ID" value="ABE56622.1"/>
    <property type="molecule type" value="Genomic_DNA"/>
</dbReference>
<dbReference type="InterPro" id="IPR052026">
    <property type="entry name" value="ExeA_AAA_ATPase_DNA-bind"/>
</dbReference>
<dbReference type="FunFam" id="3.40.50.300:FF:001664">
    <property type="entry name" value="MSHA biogenesis protein MshM"/>
    <property type="match status" value="1"/>
</dbReference>
<keyword evidence="1" id="KW-1133">Transmembrane helix</keyword>
<sequence length="304" mass="33864">MYLAHFGLSQLPFGLTPNTGFFFGLIPHVEALQVLQVALEGGEGFIKVTGEVGTGKTLVCRKLLNSLPKQYQSAYLPNPYLTPDELRWALACELGLKCQTGLDQRQLTHWITKRLLALSLGGKQVVLVVDEAQALPDESLEALRLLTNLESEQRKLIQLVLFGQPELDERLQTHQFRQLRQRISFSYCLRPLMWDEVQAYIQHRLAVAGYQGDALFSDKDIKMLTQASRGIPRLINILAHKCLLLCYSQGEAKVLSRHCIAAIADTQDAQLLPESPVTGWGVGVILALLMVTAVATAQTWGYLL</sequence>
<evidence type="ECO:0000259" key="2">
    <source>
        <dbReference type="Pfam" id="PF13401"/>
    </source>
</evidence>
<feature type="transmembrane region" description="Helical" evidence="1">
    <location>
        <begin position="280"/>
        <end position="303"/>
    </location>
</feature>
<dbReference type="InterPro" id="IPR027417">
    <property type="entry name" value="P-loop_NTPase"/>
</dbReference>
<dbReference type="InterPro" id="IPR049945">
    <property type="entry name" value="AAA_22"/>
</dbReference>
<dbReference type="Proteomes" id="UP000001982">
    <property type="component" value="Chromosome"/>
</dbReference>
<evidence type="ECO:0000256" key="1">
    <source>
        <dbReference type="SAM" id="Phobius"/>
    </source>
</evidence>
<dbReference type="KEGG" id="sdn:Sden_3346"/>
<gene>
    <name evidence="3" type="ordered locus">Sden_3346</name>
</gene>
<dbReference type="eggNOG" id="COG3267">
    <property type="taxonomic scope" value="Bacteria"/>
</dbReference>
<evidence type="ECO:0000313" key="4">
    <source>
        <dbReference type="Proteomes" id="UP000001982"/>
    </source>
</evidence>
<dbReference type="DNASU" id="4019894"/>
<reference evidence="3 4" key="1">
    <citation type="submission" date="2006-03" db="EMBL/GenBank/DDBJ databases">
        <title>Complete sequence of Shewanella denitrificans OS217.</title>
        <authorList>
            <consortium name="US DOE Joint Genome Institute"/>
            <person name="Copeland A."/>
            <person name="Lucas S."/>
            <person name="Lapidus A."/>
            <person name="Barry K."/>
            <person name="Detter J.C."/>
            <person name="Glavina del Rio T."/>
            <person name="Hammon N."/>
            <person name="Israni S."/>
            <person name="Dalin E."/>
            <person name="Tice H."/>
            <person name="Pitluck S."/>
            <person name="Brettin T."/>
            <person name="Bruce D."/>
            <person name="Han C."/>
            <person name="Tapia R."/>
            <person name="Gilna P."/>
            <person name="Kiss H."/>
            <person name="Schmutz J."/>
            <person name="Larimer F."/>
            <person name="Land M."/>
            <person name="Hauser L."/>
            <person name="Kyrpides N."/>
            <person name="Lykidis A."/>
            <person name="Richardson P."/>
        </authorList>
    </citation>
    <scope>NUCLEOTIDE SEQUENCE [LARGE SCALE GENOMIC DNA]</scope>
    <source>
        <strain evidence="4">OS217 / ATCC BAA-1090 / DSM 15013</strain>
    </source>
</reference>
<keyword evidence="1" id="KW-0812">Transmembrane</keyword>
<accession>Q12IV4</accession>
<evidence type="ECO:0000313" key="3">
    <source>
        <dbReference type="EMBL" id="ABE56622.1"/>
    </source>
</evidence>
<protein>
    <submittedName>
        <fullName evidence="3">MSHA biogenesis protein MshM</fullName>
    </submittedName>
</protein>
<dbReference type="PANTHER" id="PTHR35894">
    <property type="entry name" value="GENERAL SECRETION PATHWAY PROTEIN A-RELATED"/>
    <property type="match status" value="1"/>
</dbReference>
<dbReference type="PANTHER" id="PTHR35894:SF7">
    <property type="entry name" value="GENERAL SECRETION PATHWAY PROTEIN A-RELATED"/>
    <property type="match status" value="1"/>
</dbReference>
<organism evidence="3 4">
    <name type="scientific">Shewanella denitrificans (strain OS217 / ATCC BAA-1090 / DSM 15013)</name>
    <dbReference type="NCBI Taxonomy" id="318161"/>
    <lineage>
        <taxon>Bacteria</taxon>
        <taxon>Pseudomonadati</taxon>
        <taxon>Pseudomonadota</taxon>
        <taxon>Gammaproteobacteria</taxon>
        <taxon>Alteromonadales</taxon>
        <taxon>Shewanellaceae</taxon>
        <taxon>Shewanella</taxon>
    </lineage>
</organism>
<dbReference type="Pfam" id="PF13401">
    <property type="entry name" value="AAA_22"/>
    <property type="match status" value="1"/>
</dbReference>
<dbReference type="Gene3D" id="3.40.50.300">
    <property type="entry name" value="P-loop containing nucleotide triphosphate hydrolases"/>
    <property type="match status" value="1"/>
</dbReference>
<dbReference type="SUPFAM" id="SSF52540">
    <property type="entry name" value="P-loop containing nucleoside triphosphate hydrolases"/>
    <property type="match status" value="1"/>
</dbReference>
<dbReference type="RefSeq" id="WP_011497765.1">
    <property type="nucleotide sequence ID" value="NC_007954.1"/>
</dbReference>
<proteinExistence type="predicted"/>
<keyword evidence="4" id="KW-1185">Reference proteome</keyword>
<dbReference type="HOGENOM" id="CLU_024125_3_0_6"/>
<keyword evidence="1" id="KW-0472">Membrane</keyword>
<feature type="domain" description="ORC1/DEAH AAA+ ATPase" evidence="2">
    <location>
        <begin position="42"/>
        <end position="171"/>
    </location>
</feature>
<name>Q12IV4_SHEDO</name>
<dbReference type="GO" id="GO:0016887">
    <property type="term" value="F:ATP hydrolysis activity"/>
    <property type="evidence" value="ECO:0007669"/>
    <property type="project" value="InterPro"/>
</dbReference>